<dbReference type="Gene3D" id="3.40.50.720">
    <property type="entry name" value="NAD(P)-binding Rossmann-like Domain"/>
    <property type="match status" value="1"/>
</dbReference>
<keyword evidence="4" id="KW-0560">Oxidoreductase</keyword>
<feature type="binding site" evidence="6">
    <location>
        <position position="283"/>
    </location>
    <ligand>
        <name>(S)-malate</name>
        <dbReference type="ChEBI" id="CHEBI:15589"/>
    </ligand>
</feature>
<dbReference type="PANTHER" id="PTHR43237">
    <property type="entry name" value="NADP-DEPENDENT MALIC ENZYME"/>
    <property type="match status" value="1"/>
</dbReference>
<dbReference type="Gene3D" id="3.40.50.10380">
    <property type="entry name" value="Malic enzyme, N-terminal domain"/>
    <property type="match status" value="1"/>
</dbReference>
<feature type="binding site" evidence="7">
    <location>
        <position position="157"/>
    </location>
    <ligand>
        <name>a divalent metal cation</name>
        <dbReference type="ChEBI" id="CHEBI:60240"/>
    </ligand>
</feature>
<dbReference type="STRING" id="142842.SAMN02745118_01544"/>
<dbReference type="GO" id="GO:0016616">
    <property type="term" value="F:oxidoreductase activity, acting on the CH-OH group of donors, NAD or NADP as acceptor"/>
    <property type="evidence" value="ECO:0007669"/>
    <property type="project" value="InterPro"/>
</dbReference>
<dbReference type="InterPro" id="IPR015884">
    <property type="entry name" value="Malic_enzyme_CS"/>
</dbReference>
<evidence type="ECO:0000256" key="5">
    <source>
        <dbReference type="PIRSR" id="PIRSR000106-1"/>
    </source>
</evidence>
<gene>
    <name evidence="11" type="ORF">SAMN02745118_01544</name>
</gene>
<organism evidence="11 12">
    <name type="scientific">Selenihalanaerobacter shriftii</name>
    <dbReference type="NCBI Taxonomy" id="142842"/>
    <lineage>
        <taxon>Bacteria</taxon>
        <taxon>Bacillati</taxon>
        <taxon>Bacillota</taxon>
        <taxon>Clostridia</taxon>
        <taxon>Halanaerobiales</taxon>
        <taxon>Halobacteroidaceae</taxon>
        <taxon>Selenihalanaerobacter</taxon>
    </lineage>
</organism>
<dbReference type="SMART" id="SM01274">
    <property type="entry name" value="malic"/>
    <property type="match status" value="1"/>
</dbReference>
<evidence type="ECO:0000256" key="6">
    <source>
        <dbReference type="PIRSR" id="PIRSR000106-2"/>
    </source>
</evidence>
<evidence type="ECO:0000259" key="9">
    <source>
        <dbReference type="SMART" id="SM00919"/>
    </source>
</evidence>
<dbReference type="AlphaFoldDB" id="A0A1T4MNM6"/>
<name>A0A1T4MNM6_9FIRM</name>
<dbReference type="PANTHER" id="PTHR43237:SF4">
    <property type="entry name" value="NADP-DEPENDENT MALIC ENZYME"/>
    <property type="match status" value="1"/>
</dbReference>
<evidence type="ECO:0000256" key="1">
    <source>
        <dbReference type="ARBA" id="ARBA00001936"/>
    </source>
</evidence>
<feature type="active site" description="Proton acceptor" evidence="5">
    <location>
        <position position="89"/>
    </location>
</feature>
<feature type="binding site" evidence="7">
    <location>
        <position position="131"/>
    </location>
    <ligand>
        <name>a divalent metal cation</name>
        <dbReference type="ChEBI" id="CHEBI:60240"/>
    </ligand>
</feature>
<dbReference type="InterPro" id="IPR012302">
    <property type="entry name" value="Malic_NAD-bd"/>
</dbReference>
<evidence type="ECO:0000259" key="10">
    <source>
        <dbReference type="SMART" id="SM01274"/>
    </source>
</evidence>
<dbReference type="GO" id="GO:0051287">
    <property type="term" value="F:NAD binding"/>
    <property type="evidence" value="ECO:0007669"/>
    <property type="project" value="InterPro"/>
</dbReference>
<evidence type="ECO:0000313" key="11">
    <source>
        <dbReference type="EMBL" id="SJZ68612.1"/>
    </source>
</evidence>
<dbReference type="GO" id="GO:0004470">
    <property type="term" value="F:malic enzyme activity"/>
    <property type="evidence" value="ECO:0007669"/>
    <property type="project" value="InterPro"/>
</dbReference>
<comment type="cofactor">
    <cofactor evidence="7">
        <name>Mg(2+)</name>
        <dbReference type="ChEBI" id="CHEBI:18420"/>
    </cofactor>
    <cofactor evidence="7">
        <name>Mn(2+)</name>
        <dbReference type="ChEBI" id="CHEBI:29035"/>
    </cofactor>
    <text evidence="7">Divalent metal cations. Prefers magnesium or manganese.</text>
</comment>
<dbReference type="FunFam" id="3.40.50.720:FF:000095">
    <property type="entry name" value="NADP-dependent malic enzyme"/>
    <property type="match status" value="1"/>
</dbReference>
<comment type="similarity">
    <text evidence="2 8">Belongs to the malic enzymes family.</text>
</comment>
<dbReference type="Pfam" id="PF03949">
    <property type="entry name" value="Malic_M"/>
    <property type="match status" value="1"/>
</dbReference>
<evidence type="ECO:0000256" key="7">
    <source>
        <dbReference type="PIRSR" id="PIRSR000106-3"/>
    </source>
</evidence>
<protein>
    <submittedName>
        <fullName evidence="11">Malate dehydrogenase (Oxaloacetate-decarboxylating)</fullName>
    </submittedName>
</protein>
<evidence type="ECO:0000256" key="3">
    <source>
        <dbReference type="ARBA" id="ARBA00022723"/>
    </source>
</evidence>
<dbReference type="PIRSF" id="PIRSF000106">
    <property type="entry name" value="ME"/>
    <property type="match status" value="1"/>
</dbReference>
<evidence type="ECO:0000256" key="4">
    <source>
        <dbReference type="ARBA" id="ARBA00023002"/>
    </source>
</evidence>
<comment type="cofactor">
    <cofactor evidence="1">
        <name>Mn(2+)</name>
        <dbReference type="ChEBI" id="CHEBI:29035"/>
    </cofactor>
</comment>
<dbReference type="Pfam" id="PF00390">
    <property type="entry name" value="malic"/>
    <property type="match status" value="1"/>
</dbReference>
<feature type="domain" description="Malic enzyme N-terminal" evidence="10">
    <location>
        <begin position="13"/>
        <end position="146"/>
    </location>
</feature>
<dbReference type="InterPro" id="IPR051674">
    <property type="entry name" value="Malate_Decarboxylase"/>
</dbReference>
<dbReference type="SMART" id="SM00919">
    <property type="entry name" value="Malic_M"/>
    <property type="match status" value="1"/>
</dbReference>
<dbReference type="CDD" id="cd05311">
    <property type="entry name" value="NAD_bind_2_malic_enz"/>
    <property type="match status" value="1"/>
</dbReference>
<dbReference type="Proteomes" id="UP000190625">
    <property type="component" value="Unassembled WGS sequence"/>
</dbReference>
<evidence type="ECO:0000256" key="2">
    <source>
        <dbReference type="ARBA" id="ARBA00008785"/>
    </source>
</evidence>
<dbReference type="RefSeq" id="WP_078810020.1">
    <property type="nucleotide sequence ID" value="NZ_FUWM01000011.1"/>
</dbReference>
<proteinExistence type="inferred from homology"/>
<dbReference type="OrthoDB" id="9805787at2"/>
<feature type="binding site" evidence="6">
    <location>
        <position position="313"/>
    </location>
    <ligand>
        <name>(S)-malate</name>
        <dbReference type="ChEBI" id="CHEBI:15589"/>
    </ligand>
</feature>
<feature type="active site" description="Proton donor" evidence="5">
    <location>
        <position position="34"/>
    </location>
</feature>
<dbReference type="SUPFAM" id="SSF53223">
    <property type="entry name" value="Aminoacid dehydrogenase-like, N-terminal domain"/>
    <property type="match status" value="1"/>
</dbReference>
<reference evidence="12" key="1">
    <citation type="submission" date="2017-02" db="EMBL/GenBank/DDBJ databases">
        <authorList>
            <person name="Varghese N."/>
            <person name="Submissions S."/>
        </authorList>
    </citation>
    <scope>NUCLEOTIDE SEQUENCE [LARGE SCALE GENOMIC DNA]</scope>
    <source>
        <strain evidence="12">ATCC BAA-73</strain>
    </source>
</reference>
<dbReference type="EMBL" id="FUWM01000011">
    <property type="protein sequence ID" value="SJZ68612.1"/>
    <property type="molecule type" value="Genomic_DNA"/>
</dbReference>
<feature type="binding site" evidence="7">
    <location>
        <position position="132"/>
    </location>
    <ligand>
        <name>a divalent metal cation</name>
        <dbReference type="ChEBI" id="CHEBI:60240"/>
    </ligand>
</feature>
<keyword evidence="12" id="KW-1185">Reference proteome</keyword>
<dbReference type="InterPro" id="IPR046346">
    <property type="entry name" value="Aminoacid_DH-like_N_sf"/>
</dbReference>
<dbReference type="PROSITE" id="PS00331">
    <property type="entry name" value="MALIC_ENZYMES"/>
    <property type="match status" value="1"/>
</dbReference>
<dbReference type="PRINTS" id="PR00072">
    <property type="entry name" value="MALOXRDTASE"/>
</dbReference>
<dbReference type="SUPFAM" id="SSF51735">
    <property type="entry name" value="NAD(P)-binding Rossmann-fold domains"/>
    <property type="match status" value="1"/>
</dbReference>
<keyword evidence="3 7" id="KW-0479">Metal-binding</keyword>
<dbReference type="FunFam" id="3.40.50.10380:FF:000003">
    <property type="entry name" value="NADP-dependent malic enzyme"/>
    <property type="match status" value="1"/>
</dbReference>
<sequence length="387" mass="41688">MRNEALKLHKKLLGKIEVNNKIDVKDKRDLSLVYSPGVAEPCREIFKNKETVYEYTSKGNTVAIVTDGSAVLGLGNIGPEAALPVMEGKSVLLKKFAGVNTVPICLSTQESDEIVNIIKNISATYGAILLEDIAAPRCIEIEERLKEELDIPVFHDDQHGTAIVTMAGLINAAKLVNKDLKEIKVVVNGIGAAGSSITKLLLEAGIKEVILCDKEGILNPGTQDLTDKQIELAEQTNPNGEEGGLDVAIKDADVFIGVSVGNILTKDMLESMGDDSIIFAMANPDPEVKPDLAKEAGSRIVGTGRSDYPNQVNNLLAFPGVFKGLLSARATDITDDMKLKVAYAIAKIAEDNGLNDDYIIPDPFDKEVVNRVANTISKLAREKGLIR</sequence>
<feature type="domain" description="Malic enzyme NAD-binding" evidence="9">
    <location>
        <begin position="158"/>
        <end position="381"/>
    </location>
</feature>
<dbReference type="GO" id="GO:0046872">
    <property type="term" value="F:metal ion binding"/>
    <property type="evidence" value="ECO:0007669"/>
    <property type="project" value="UniProtKB-KW"/>
</dbReference>
<dbReference type="InterPro" id="IPR037062">
    <property type="entry name" value="Malic_N_dom_sf"/>
</dbReference>
<dbReference type="InterPro" id="IPR045213">
    <property type="entry name" value="Malic_NAD-bd_bact_type"/>
</dbReference>
<evidence type="ECO:0000313" key="12">
    <source>
        <dbReference type="Proteomes" id="UP000190625"/>
    </source>
</evidence>
<evidence type="ECO:0000256" key="8">
    <source>
        <dbReference type="RuleBase" id="RU003427"/>
    </source>
</evidence>
<accession>A0A1T4MNM6</accession>
<dbReference type="InterPro" id="IPR036291">
    <property type="entry name" value="NAD(P)-bd_dom_sf"/>
</dbReference>
<dbReference type="InterPro" id="IPR001891">
    <property type="entry name" value="Malic_OxRdtase"/>
</dbReference>
<dbReference type="InterPro" id="IPR012301">
    <property type="entry name" value="Malic_N_dom"/>
</dbReference>